<name>A0A917FQV3_9NOCA</name>
<dbReference type="Proteomes" id="UP000654257">
    <property type="component" value="Unassembled WGS sequence"/>
</dbReference>
<evidence type="ECO:0008006" key="7">
    <source>
        <dbReference type="Google" id="ProtNLM"/>
    </source>
</evidence>
<dbReference type="RefSeq" id="WP_188543243.1">
    <property type="nucleotide sequence ID" value="NZ_BMCU01000001.1"/>
</dbReference>
<organism evidence="5 6">
    <name type="scientific">Rhodococcoides trifolii</name>
    <dbReference type="NCBI Taxonomy" id="908250"/>
    <lineage>
        <taxon>Bacteria</taxon>
        <taxon>Bacillati</taxon>
        <taxon>Actinomycetota</taxon>
        <taxon>Actinomycetes</taxon>
        <taxon>Mycobacteriales</taxon>
        <taxon>Nocardiaceae</taxon>
        <taxon>Rhodococcoides</taxon>
    </lineage>
</organism>
<evidence type="ECO:0000256" key="1">
    <source>
        <dbReference type="ARBA" id="ARBA00004370"/>
    </source>
</evidence>
<dbReference type="EMBL" id="BMCU01000001">
    <property type="protein sequence ID" value="GGF95361.1"/>
    <property type="molecule type" value="Genomic_DNA"/>
</dbReference>
<reference evidence="5" key="2">
    <citation type="submission" date="2020-09" db="EMBL/GenBank/DDBJ databases">
        <authorList>
            <person name="Sun Q."/>
            <person name="Sedlacek I."/>
        </authorList>
    </citation>
    <scope>NUCLEOTIDE SEQUENCE</scope>
    <source>
        <strain evidence="5">CCM 7905</strain>
    </source>
</reference>
<keyword evidence="2 4" id="KW-0472">Membrane</keyword>
<keyword evidence="4" id="KW-1133">Transmembrane helix</keyword>
<protein>
    <recommendedName>
        <fullName evidence="7">Mce-associated membrane protein</fullName>
    </recommendedName>
</protein>
<feature type="compositionally biased region" description="Low complexity" evidence="3">
    <location>
        <begin position="18"/>
        <end position="35"/>
    </location>
</feature>
<keyword evidence="6" id="KW-1185">Reference proteome</keyword>
<dbReference type="PANTHER" id="PTHR37042">
    <property type="entry name" value="OUTER MEMBRANE PROTEIN RV1973"/>
    <property type="match status" value="1"/>
</dbReference>
<dbReference type="PANTHER" id="PTHR37042:SF4">
    <property type="entry name" value="OUTER MEMBRANE PROTEIN RV1973"/>
    <property type="match status" value="1"/>
</dbReference>
<dbReference type="AlphaFoldDB" id="A0A917FQV3"/>
<dbReference type="GO" id="GO:0016020">
    <property type="term" value="C:membrane"/>
    <property type="evidence" value="ECO:0007669"/>
    <property type="project" value="UniProtKB-SubCell"/>
</dbReference>
<feature type="region of interest" description="Disordered" evidence="3">
    <location>
        <begin position="1"/>
        <end position="36"/>
    </location>
</feature>
<evidence type="ECO:0000313" key="5">
    <source>
        <dbReference type="EMBL" id="GGF95361.1"/>
    </source>
</evidence>
<evidence type="ECO:0000256" key="2">
    <source>
        <dbReference type="ARBA" id="ARBA00023136"/>
    </source>
</evidence>
<evidence type="ECO:0000256" key="3">
    <source>
        <dbReference type="SAM" id="MobiDB-lite"/>
    </source>
</evidence>
<evidence type="ECO:0000256" key="4">
    <source>
        <dbReference type="SAM" id="Phobius"/>
    </source>
</evidence>
<accession>A0A917FQV3</accession>
<feature type="transmembrane region" description="Helical" evidence="4">
    <location>
        <begin position="43"/>
        <end position="66"/>
    </location>
</feature>
<feature type="compositionally biased region" description="Basic and acidic residues" evidence="3">
    <location>
        <begin position="1"/>
        <end position="13"/>
    </location>
</feature>
<gene>
    <name evidence="5" type="ORF">GCM10007304_06540</name>
</gene>
<comment type="caution">
    <text evidence="5">The sequence shown here is derived from an EMBL/GenBank/DDBJ whole genome shotgun (WGS) entry which is preliminary data.</text>
</comment>
<sequence length="206" mass="21490">MTIDLDKKASKDVDDTDTATTETAGTDATDTDTAASPRSRGRIVTVVAVVVAVISIVAAVVAGLAWRSADGALAADRAAAADRQTAIDTARAYTERSLTYAHTDLDGFFAGVEDGTTDSLKERFEGVRDVLSQIMSQSQVVASGKVNAATVTGQDGDTYTVSVFATQTTQNLQQPEPGAVPTLLTVTVEHTGDQWLVTDYGADTGQ</sequence>
<evidence type="ECO:0000313" key="6">
    <source>
        <dbReference type="Proteomes" id="UP000654257"/>
    </source>
</evidence>
<reference evidence="5" key="1">
    <citation type="journal article" date="2014" name="Int. J. Syst. Evol. Microbiol.">
        <title>Complete genome sequence of Corynebacterium casei LMG S-19264T (=DSM 44701T), isolated from a smear-ripened cheese.</title>
        <authorList>
            <consortium name="US DOE Joint Genome Institute (JGI-PGF)"/>
            <person name="Walter F."/>
            <person name="Albersmeier A."/>
            <person name="Kalinowski J."/>
            <person name="Ruckert C."/>
        </authorList>
    </citation>
    <scope>NUCLEOTIDE SEQUENCE</scope>
    <source>
        <strain evidence="5">CCM 7905</strain>
    </source>
</reference>
<keyword evidence="4" id="KW-0812">Transmembrane</keyword>
<proteinExistence type="predicted"/>
<comment type="subcellular location">
    <subcellularLocation>
        <location evidence="1">Membrane</location>
    </subcellularLocation>
</comment>